<evidence type="ECO:0000256" key="1">
    <source>
        <dbReference type="SAM" id="MobiDB-lite"/>
    </source>
</evidence>
<keyword evidence="5" id="KW-1185">Reference proteome</keyword>
<feature type="region of interest" description="Disordered" evidence="1">
    <location>
        <begin position="52"/>
        <end position="87"/>
    </location>
</feature>
<feature type="domain" description="AAA-ATPase-like" evidence="3">
    <location>
        <begin position="90"/>
        <end position="293"/>
    </location>
</feature>
<evidence type="ECO:0000259" key="3">
    <source>
        <dbReference type="Pfam" id="PF09820"/>
    </source>
</evidence>
<sequence>MGISDQNLIQNPVRLRFRMTAGLWLRQLMLFFSVILICQLYDVVHADLAEEQQNHTAKKTDSSSVSNAKKSDERKHPTKQHPQVYVSSSSNFSEVRHSPAFVDKTLFLREWLVRRPKYWFVTAPPGFGKSTLATMAVQFLNASYEIVNGTTKYNDKYETPAYELFRDTNIFEMKEFCDEHFQNHAVIFLDLAPLSTTTQATFKKVEDFNSQDFHKNFKIVIKKMMSYYPSLLHHKKMTNYERKSFERYLAEGIDTPVGPGKIWQSAYFLMQLLRKCVKKNVVVVVDSYDALCIPSMFGETSLVSPTIL</sequence>
<accession>A0A9P0CF08</accession>
<feature type="transmembrane region" description="Helical" evidence="2">
    <location>
        <begin position="23"/>
        <end position="44"/>
    </location>
</feature>
<keyword evidence="2" id="KW-0812">Transmembrane</keyword>
<dbReference type="Pfam" id="PF09820">
    <property type="entry name" value="AAA-ATPase_like"/>
    <property type="match status" value="1"/>
</dbReference>
<dbReference type="AlphaFoldDB" id="A0A9P0CF08"/>
<keyword evidence="2" id="KW-0472">Membrane</keyword>
<dbReference type="InterPro" id="IPR018631">
    <property type="entry name" value="AAA-ATPase-like_dom"/>
</dbReference>
<proteinExistence type="predicted"/>
<evidence type="ECO:0000256" key="2">
    <source>
        <dbReference type="SAM" id="Phobius"/>
    </source>
</evidence>
<evidence type="ECO:0000313" key="4">
    <source>
        <dbReference type="EMBL" id="CAH0776357.1"/>
    </source>
</evidence>
<reference evidence="4" key="1">
    <citation type="submission" date="2021-12" db="EMBL/GenBank/DDBJ databases">
        <authorList>
            <person name="King R."/>
        </authorList>
    </citation>
    <scope>NUCLEOTIDE SEQUENCE</scope>
</reference>
<keyword evidence="2" id="KW-1133">Transmembrane helix</keyword>
<organism evidence="4 5">
    <name type="scientific">Bemisia tabaci</name>
    <name type="common">Sweetpotato whitefly</name>
    <name type="synonym">Aleurodes tabaci</name>
    <dbReference type="NCBI Taxonomy" id="7038"/>
    <lineage>
        <taxon>Eukaryota</taxon>
        <taxon>Metazoa</taxon>
        <taxon>Ecdysozoa</taxon>
        <taxon>Arthropoda</taxon>
        <taxon>Hexapoda</taxon>
        <taxon>Insecta</taxon>
        <taxon>Pterygota</taxon>
        <taxon>Neoptera</taxon>
        <taxon>Paraneoptera</taxon>
        <taxon>Hemiptera</taxon>
        <taxon>Sternorrhyncha</taxon>
        <taxon>Aleyrodoidea</taxon>
        <taxon>Aleyrodidae</taxon>
        <taxon>Aleyrodinae</taxon>
        <taxon>Bemisia</taxon>
    </lineage>
</organism>
<evidence type="ECO:0000313" key="5">
    <source>
        <dbReference type="Proteomes" id="UP001152759"/>
    </source>
</evidence>
<name>A0A9P0CF08_BEMTA</name>
<gene>
    <name evidence="4" type="ORF">BEMITA_LOCUS12459</name>
</gene>
<dbReference type="Proteomes" id="UP001152759">
    <property type="component" value="Chromosome 8"/>
</dbReference>
<dbReference type="PANTHER" id="PTHR34825:SF1">
    <property type="entry name" value="AAA-ATPASE-LIKE DOMAIN-CONTAINING PROTEIN"/>
    <property type="match status" value="1"/>
</dbReference>
<dbReference type="EMBL" id="OU963869">
    <property type="protein sequence ID" value="CAH0776357.1"/>
    <property type="molecule type" value="Genomic_DNA"/>
</dbReference>
<dbReference type="SUPFAM" id="SSF52540">
    <property type="entry name" value="P-loop containing nucleoside triphosphate hydrolases"/>
    <property type="match status" value="1"/>
</dbReference>
<dbReference type="InterPro" id="IPR027417">
    <property type="entry name" value="P-loop_NTPase"/>
</dbReference>
<protein>
    <recommendedName>
        <fullName evidence="3">AAA-ATPase-like domain-containing protein</fullName>
    </recommendedName>
</protein>
<dbReference type="PANTHER" id="PTHR34825">
    <property type="entry name" value="CONSERVED PROTEIN, WITH A WEAK D-GALACTARATE DEHYDRATASE/ALTRONATE HYDROLASE DOMAIN"/>
    <property type="match status" value="1"/>
</dbReference>